<feature type="domain" description="Endoribonuclease YicC-like C-terminal" evidence="8">
    <location>
        <begin position="191"/>
        <end position="308"/>
    </location>
</feature>
<dbReference type="InterPro" id="IPR013527">
    <property type="entry name" value="YicC-like_N"/>
</dbReference>
<evidence type="ECO:0000256" key="2">
    <source>
        <dbReference type="ARBA" id="ARBA00022722"/>
    </source>
</evidence>
<dbReference type="NCBIfam" id="TIGR00255">
    <property type="entry name" value="YicC/YloC family endoribonuclease"/>
    <property type="match status" value="1"/>
</dbReference>
<evidence type="ECO:0000256" key="3">
    <source>
        <dbReference type="ARBA" id="ARBA00022759"/>
    </source>
</evidence>
<evidence type="ECO:0000259" key="8">
    <source>
        <dbReference type="Pfam" id="PF08340"/>
    </source>
</evidence>
<protein>
    <submittedName>
        <fullName evidence="9">YicC family protein</fullName>
    </submittedName>
</protein>
<keyword evidence="3" id="KW-0255">Endonuclease</keyword>
<keyword evidence="10" id="KW-1185">Reference proteome</keyword>
<keyword evidence="4" id="KW-0378">Hydrolase</keyword>
<evidence type="ECO:0000313" key="9">
    <source>
        <dbReference type="EMBL" id="MBU8875541.1"/>
    </source>
</evidence>
<dbReference type="EMBL" id="JAHOPB010000001">
    <property type="protein sequence ID" value="MBU8875541.1"/>
    <property type="molecule type" value="Genomic_DNA"/>
</dbReference>
<name>A0ABS6IMJ9_9HYPH</name>
<keyword evidence="6" id="KW-0175">Coiled coil</keyword>
<evidence type="ECO:0000256" key="5">
    <source>
        <dbReference type="ARBA" id="ARBA00035648"/>
    </source>
</evidence>
<proteinExistence type="inferred from homology"/>
<comment type="cofactor">
    <cofactor evidence="1">
        <name>a divalent metal cation</name>
        <dbReference type="ChEBI" id="CHEBI:60240"/>
    </cofactor>
</comment>
<evidence type="ECO:0000256" key="6">
    <source>
        <dbReference type="SAM" id="Coils"/>
    </source>
</evidence>
<dbReference type="InterPro" id="IPR005229">
    <property type="entry name" value="YicC/YloC-like"/>
</dbReference>
<accession>A0ABS6IMJ9</accession>
<dbReference type="Pfam" id="PF08340">
    <property type="entry name" value="YicC-like_C"/>
    <property type="match status" value="1"/>
</dbReference>
<reference evidence="9 10" key="1">
    <citation type="submission" date="2021-06" db="EMBL/GenBank/DDBJ databases">
        <authorList>
            <person name="Lee D.H."/>
        </authorList>
    </citation>
    <scope>NUCLEOTIDE SEQUENCE [LARGE SCALE GENOMIC DNA]</scope>
    <source>
        <strain evidence="9 10">MMS21-HV4-11</strain>
    </source>
</reference>
<dbReference type="Pfam" id="PF03755">
    <property type="entry name" value="YicC-like_N"/>
    <property type="match status" value="1"/>
</dbReference>
<evidence type="ECO:0000313" key="10">
    <source>
        <dbReference type="Proteomes" id="UP000727907"/>
    </source>
</evidence>
<feature type="coiled-coil region" evidence="6">
    <location>
        <begin position="229"/>
        <end position="256"/>
    </location>
</feature>
<feature type="domain" description="Endoribonuclease YicC-like N-terminal" evidence="7">
    <location>
        <begin position="12"/>
        <end position="168"/>
    </location>
</feature>
<comment type="caution">
    <text evidence="9">The sequence shown here is derived from an EMBL/GenBank/DDBJ whole genome shotgun (WGS) entry which is preliminary data.</text>
</comment>
<evidence type="ECO:0000259" key="7">
    <source>
        <dbReference type="Pfam" id="PF03755"/>
    </source>
</evidence>
<gene>
    <name evidence="9" type="ORF">KQ910_17340</name>
</gene>
<organism evidence="9 10">
    <name type="scientific">Reyranella humidisoli</name>
    <dbReference type="NCBI Taxonomy" id="2849149"/>
    <lineage>
        <taxon>Bacteria</taxon>
        <taxon>Pseudomonadati</taxon>
        <taxon>Pseudomonadota</taxon>
        <taxon>Alphaproteobacteria</taxon>
        <taxon>Hyphomicrobiales</taxon>
        <taxon>Reyranellaceae</taxon>
        <taxon>Reyranella</taxon>
    </lineage>
</organism>
<evidence type="ECO:0000256" key="4">
    <source>
        <dbReference type="ARBA" id="ARBA00022801"/>
    </source>
</evidence>
<dbReference type="PANTHER" id="PTHR30636">
    <property type="entry name" value="UPF0701 PROTEIN YICC"/>
    <property type="match status" value="1"/>
</dbReference>
<keyword evidence="2" id="KW-0540">Nuclease</keyword>
<dbReference type="Proteomes" id="UP000727907">
    <property type="component" value="Unassembled WGS sequence"/>
</dbReference>
<sequence>MVPKNGAGGNLIASMTGYARAQGSDDRRRWVWEARSVNGRNLEIRCRVPPGFDRLENPARAAVGGRVKRGNVSLTLTISSERQAKPLSINRSLLAELATLVDEVRKTTGAAPPSADGLLRVRGVIEEEDGGQDSEETLVILDKALQATLDEALKGLVVSRAAEGKALATVIDGHVEEIEALCVRATERAVAQIGTVRARFEAQLAELLGRVPALSEERFAQEVALLVGKADVREELDRLTAHIAQARTLLADARADNPVGRKFDFLCQEFNREANTLCSKSADIELTRIGIDLKGAVERMREQVQNVE</sequence>
<dbReference type="InterPro" id="IPR013551">
    <property type="entry name" value="YicC-like_C"/>
</dbReference>
<comment type="similarity">
    <text evidence="5">Belongs to the YicC/YloC family.</text>
</comment>
<evidence type="ECO:0000256" key="1">
    <source>
        <dbReference type="ARBA" id="ARBA00001968"/>
    </source>
</evidence>
<dbReference type="PANTHER" id="PTHR30636:SF3">
    <property type="entry name" value="UPF0701 PROTEIN YICC"/>
    <property type="match status" value="1"/>
</dbReference>